<dbReference type="EMBL" id="CAFABF010000002">
    <property type="protein sequence ID" value="CAB4817783.1"/>
    <property type="molecule type" value="Genomic_DNA"/>
</dbReference>
<dbReference type="SUPFAM" id="SSF52833">
    <property type="entry name" value="Thioredoxin-like"/>
    <property type="match status" value="1"/>
</dbReference>
<reference evidence="1" key="1">
    <citation type="submission" date="2020-05" db="EMBL/GenBank/DDBJ databases">
        <authorList>
            <person name="Chiriac C."/>
            <person name="Salcher M."/>
            <person name="Ghai R."/>
            <person name="Kavagutti S V."/>
        </authorList>
    </citation>
    <scope>NUCLEOTIDE SEQUENCE</scope>
</reference>
<organism evidence="1">
    <name type="scientific">freshwater metagenome</name>
    <dbReference type="NCBI Taxonomy" id="449393"/>
    <lineage>
        <taxon>unclassified sequences</taxon>
        <taxon>metagenomes</taxon>
        <taxon>ecological metagenomes</taxon>
    </lineage>
</organism>
<dbReference type="AlphaFoldDB" id="A0A6J6MY44"/>
<dbReference type="Gene3D" id="3.40.30.10">
    <property type="entry name" value="Glutaredoxin"/>
    <property type="match status" value="1"/>
</dbReference>
<dbReference type="Pfam" id="PF05768">
    <property type="entry name" value="Glrx-like"/>
    <property type="match status" value="1"/>
</dbReference>
<gene>
    <name evidence="1" type="ORF">UFOPK2359_00489</name>
    <name evidence="2" type="ORF">UFOPK3167_00075</name>
</gene>
<sequence>MAHDGEMDISKQTNRVSAPLISVYSRHGCHLCEVAIEQLESMRAELAFSIETIYIDGDLELEKLYGEQVPVIQIDGEHHDFWRVDPERFKSSLERHRQRQ</sequence>
<name>A0A6J6MY44_9ZZZZ</name>
<dbReference type="InterPro" id="IPR008554">
    <property type="entry name" value="Glutaredoxin-like"/>
</dbReference>
<protein>
    <submittedName>
        <fullName evidence="1">Unannotated protein</fullName>
    </submittedName>
</protein>
<dbReference type="InterPro" id="IPR036249">
    <property type="entry name" value="Thioredoxin-like_sf"/>
</dbReference>
<evidence type="ECO:0000313" key="1">
    <source>
        <dbReference type="EMBL" id="CAB4677928.1"/>
    </source>
</evidence>
<accession>A0A6J6MY44</accession>
<proteinExistence type="predicted"/>
<evidence type="ECO:0000313" key="2">
    <source>
        <dbReference type="EMBL" id="CAB4817783.1"/>
    </source>
</evidence>
<dbReference type="EMBL" id="CAEZXG010000020">
    <property type="protein sequence ID" value="CAB4677928.1"/>
    <property type="molecule type" value="Genomic_DNA"/>
</dbReference>